<name>A0A2A4I1J5_9SPHN</name>
<reference evidence="2 3" key="1">
    <citation type="submission" date="2017-09" db="EMBL/GenBank/DDBJ databases">
        <title>Sphingomonas ginsenosidimutans KACC 14949, whole genome shotgun sequence.</title>
        <authorList>
            <person name="Feng G."/>
            <person name="Zhu H."/>
        </authorList>
    </citation>
    <scope>NUCLEOTIDE SEQUENCE [LARGE SCALE GENOMIC DNA]</scope>
    <source>
        <strain evidence="2 3">KACC 14949</strain>
    </source>
</reference>
<dbReference type="SUPFAM" id="SSF52833">
    <property type="entry name" value="Thioredoxin-like"/>
    <property type="match status" value="1"/>
</dbReference>
<evidence type="ECO:0008006" key="4">
    <source>
        <dbReference type="Google" id="ProtNLM"/>
    </source>
</evidence>
<sequence>MRSRPRWSASRPTGSSGSPPPTDPRPGHARGLSTSCARGLFTSAPTHRILATLNPESRSVPQRPILSRVAPLAPLLLAACGAATSQPTREARAAAPAPRIASATAGAPVVVELYQSQGCSSCPPANANVNAIADRPEVLALSFGVTYWDQLGWTDSFAKPQYTARQWDYARAAGRGQVATPQVVINGGRTTVVGANAAQLAAAIQAAGSPRGGPAITASPDAVALAAGRGAASTVWLVRYDPKVRQVAINAGENGGRTLPHRDVVRQLVHLGNWSGAAVRFALPAAGEPGLRTAVLVQQGKGGPITAARRI</sequence>
<organism evidence="2 3">
    <name type="scientific">Sphingomonas ginsenosidimutans</name>
    <dbReference type="NCBI Taxonomy" id="862134"/>
    <lineage>
        <taxon>Bacteria</taxon>
        <taxon>Pseudomonadati</taxon>
        <taxon>Pseudomonadota</taxon>
        <taxon>Alphaproteobacteria</taxon>
        <taxon>Sphingomonadales</taxon>
        <taxon>Sphingomonadaceae</taxon>
        <taxon>Sphingomonas</taxon>
    </lineage>
</organism>
<feature type="region of interest" description="Disordered" evidence="1">
    <location>
        <begin position="1"/>
        <end position="33"/>
    </location>
</feature>
<gene>
    <name evidence="2" type="ORF">COA17_08160</name>
</gene>
<dbReference type="InterPro" id="IPR036249">
    <property type="entry name" value="Thioredoxin-like_sf"/>
</dbReference>
<dbReference type="AlphaFoldDB" id="A0A2A4I1J5"/>
<dbReference type="Proteomes" id="UP000218784">
    <property type="component" value="Unassembled WGS sequence"/>
</dbReference>
<evidence type="ECO:0000313" key="3">
    <source>
        <dbReference type="Proteomes" id="UP000218784"/>
    </source>
</evidence>
<accession>A0A2A4I1J5</accession>
<evidence type="ECO:0000313" key="2">
    <source>
        <dbReference type="EMBL" id="PCG09805.1"/>
    </source>
</evidence>
<dbReference type="PANTHER" id="PTHR36057">
    <property type="match status" value="1"/>
</dbReference>
<comment type="caution">
    <text evidence="2">The sequence shown here is derived from an EMBL/GenBank/DDBJ whole genome shotgun (WGS) entry which is preliminary data.</text>
</comment>
<protein>
    <recommendedName>
        <fullName evidence="4">DUF1223 domain-containing protein</fullName>
    </recommendedName>
</protein>
<keyword evidence="3" id="KW-1185">Reference proteome</keyword>
<dbReference type="Pfam" id="PF06764">
    <property type="entry name" value="DUF1223"/>
    <property type="match status" value="1"/>
</dbReference>
<proteinExistence type="predicted"/>
<dbReference type="InterPro" id="IPR010634">
    <property type="entry name" value="DUF1223"/>
</dbReference>
<evidence type="ECO:0000256" key="1">
    <source>
        <dbReference type="SAM" id="MobiDB-lite"/>
    </source>
</evidence>
<dbReference type="EMBL" id="NWVD01000002">
    <property type="protein sequence ID" value="PCG09805.1"/>
    <property type="molecule type" value="Genomic_DNA"/>
</dbReference>
<dbReference type="PANTHER" id="PTHR36057:SF1">
    <property type="entry name" value="LIPOPROTEIN LIPID ATTACHMENT SITE-LIKE PROTEIN, PUTATIVE (DUF1223)-RELATED"/>
    <property type="match status" value="1"/>
</dbReference>